<dbReference type="GO" id="GO:0046872">
    <property type="term" value="F:metal ion binding"/>
    <property type="evidence" value="ECO:0007669"/>
    <property type="project" value="UniProtKB-KW"/>
</dbReference>
<dbReference type="CDD" id="cd01637">
    <property type="entry name" value="IMPase_like"/>
    <property type="match status" value="1"/>
</dbReference>
<evidence type="ECO:0000256" key="1">
    <source>
        <dbReference type="ARBA" id="ARBA00001946"/>
    </source>
</evidence>
<dbReference type="GO" id="GO:0006020">
    <property type="term" value="P:inositol metabolic process"/>
    <property type="evidence" value="ECO:0007669"/>
    <property type="project" value="TreeGrafter"/>
</dbReference>
<evidence type="ECO:0000256" key="2">
    <source>
        <dbReference type="ARBA" id="ARBA00022723"/>
    </source>
</evidence>
<dbReference type="PROSITE" id="PS00629">
    <property type="entry name" value="IMP_1"/>
    <property type="match status" value="1"/>
</dbReference>
<accession>A0A3S9HCV6</accession>
<dbReference type="OrthoDB" id="9772456at2"/>
<dbReference type="PRINTS" id="PR00377">
    <property type="entry name" value="IMPHPHTASES"/>
</dbReference>
<evidence type="ECO:0000256" key="3">
    <source>
        <dbReference type="ARBA" id="ARBA00022801"/>
    </source>
</evidence>
<sequence>MEYELIAELTREWVDEAGEMLRESLKNTSLKIEEKTNPSDLVTEMDRAIEAFFVEKIQKHFPDHKIFGEEGTYDEINDLSGFIWIIDPIDGTLNYVKQKSNFCSMIALFKDGEGVLSFINDVIHEDVYFGIKGKGVFCNDRRLETVPPHSLNEGLIAISTKMVTNESEKTKEVVQEALGVRLIGSAGLEMIQVLTNRVSAYITNDLSAWDIAQGYMLATELGLTFTRRDGTPINLMEKNPILVANSQAHKEIVSKFVKE</sequence>
<feature type="binding site" evidence="5">
    <location>
        <position position="210"/>
    </location>
    <ligand>
        <name>Mg(2+)</name>
        <dbReference type="ChEBI" id="CHEBI:18420"/>
        <label>1</label>
        <note>catalytic</note>
    </ligand>
</feature>
<evidence type="ECO:0000313" key="6">
    <source>
        <dbReference type="EMBL" id="AZP05167.1"/>
    </source>
</evidence>
<dbReference type="PANTHER" id="PTHR20854">
    <property type="entry name" value="INOSITOL MONOPHOSPHATASE"/>
    <property type="match status" value="1"/>
</dbReference>
<gene>
    <name evidence="6" type="ORF">EJN90_11250</name>
</gene>
<dbReference type="Gene3D" id="3.30.540.10">
    <property type="entry name" value="Fructose-1,6-Bisphosphatase, subunit A, domain 1"/>
    <property type="match status" value="1"/>
</dbReference>
<dbReference type="Proteomes" id="UP000273326">
    <property type="component" value="Chromosome"/>
</dbReference>
<dbReference type="GO" id="GO:0008934">
    <property type="term" value="F:inositol monophosphate 1-phosphatase activity"/>
    <property type="evidence" value="ECO:0007669"/>
    <property type="project" value="TreeGrafter"/>
</dbReference>
<dbReference type="SUPFAM" id="SSF56655">
    <property type="entry name" value="Carbohydrate phosphatase"/>
    <property type="match status" value="1"/>
</dbReference>
<feature type="binding site" evidence="5">
    <location>
        <position position="90"/>
    </location>
    <ligand>
        <name>Mg(2+)</name>
        <dbReference type="ChEBI" id="CHEBI:18420"/>
        <label>2</label>
    </ligand>
</feature>
<keyword evidence="7" id="KW-1185">Reference proteome</keyword>
<dbReference type="AlphaFoldDB" id="A0A3S9HCV6"/>
<evidence type="ECO:0000256" key="4">
    <source>
        <dbReference type="ARBA" id="ARBA00022842"/>
    </source>
</evidence>
<dbReference type="InterPro" id="IPR020583">
    <property type="entry name" value="Inositol_monoP_metal-BS"/>
</dbReference>
<evidence type="ECO:0000313" key="7">
    <source>
        <dbReference type="Proteomes" id="UP000273326"/>
    </source>
</evidence>
<name>A0A3S9HCV6_9LACT</name>
<dbReference type="KEGG" id="jeh:EJN90_11250"/>
<reference evidence="7" key="1">
    <citation type="submission" date="2018-12" db="EMBL/GenBank/DDBJ databases">
        <title>Complete genome sequencing of Jeotgalibaca sp. H21T32.</title>
        <authorList>
            <person name="Bae J.-W."/>
            <person name="Lee S.-Y."/>
        </authorList>
    </citation>
    <scope>NUCLEOTIDE SEQUENCE [LARGE SCALE GENOMIC DNA]</scope>
    <source>
        <strain evidence="7">H21T32</strain>
    </source>
</reference>
<feature type="binding site" evidence="5">
    <location>
        <position position="87"/>
    </location>
    <ligand>
        <name>Mg(2+)</name>
        <dbReference type="ChEBI" id="CHEBI:18420"/>
        <label>1</label>
        <note>catalytic</note>
    </ligand>
</feature>
<dbReference type="GO" id="GO:0007165">
    <property type="term" value="P:signal transduction"/>
    <property type="evidence" value="ECO:0007669"/>
    <property type="project" value="TreeGrafter"/>
</dbReference>
<protein>
    <submittedName>
        <fullName evidence="6">Inositol monophosphatase family protein</fullName>
    </submittedName>
</protein>
<dbReference type="Pfam" id="PF00459">
    <property type="entry name" value="Inositol_P"/>
    <property type="match status" value="1"/>
</dbReference>
<evidence type="ECO:0000256" key="5">
    <source>
        <dbReference type="PIRSR" id="PIRSR600760-2"/>
    </source>
</evidence>
<feature type="binding site" evidence="5">
    <location>
        <position position="89"/>
    </location>
    <ligand>
        <name>Mg(2+)</name>
        <dbReference type="ChEBI" id="CHEBI:18420"/>
        <label>1</label>
        <note>catalytic</note>
    </ligand>
</feature>
<dbReference type="FunFam" id="3.30.540.10:FF:000003">
    <property type="entry name" value="Inositol-1-monophosphatase"/>
    <property type="match status" value="1"/>
</dbReference>
<proteinExistence type="predicted"/>
<dbReference type="Gene3D" id="3.40.190.80">
    <property type="match status" value="1"/>
</dbReference>
<dbReference type="PANTHER" id="PTHR20854:SF4">
    <property type="entry name" value="INOSITOL-1-MONOPHOSPHATASE-RELATED"/>
    <property type="match status" value="1"/>
</dbReference>
<dbReference type="InterPro" id="IPR000760">
    <property type="entry name" value="Inositol_monophosphatase-like"/>
</dbReference>
<dbReference type="EMBL" id="CP034465">
    <property type="protein sequence ID" value="AZP05167.1"/>
    <property type="molecule type" value="Genomic_DNA"/>
</dbReference>
<dbReference type="RefSeq" id="WP_126111285.1">
    <property type="nucleotide sequence ID" value="NZ_CP034465.1"/>
</dbReference>
<organism evidence="6 7">
    <name type="scientific">Jeotgalibaca ciconiae</name>
    <dbReference type="NCBI Taxonomy" id="2496265"/>
    <lineage>
        <taxon>Bacteria</taxon>
        <taxon>Bacillati</taxon>
        <taxon>Bacillota</taxon>
        <taxon>Bacilli</taxon>
        <taxon>Lactobacillales</taxon>
        <taxon>Carnobacteriaceae</taxon>
        <taxon>Jeotgalibaca</taxon>
    </lineage>
</organism>
<keyword evidence="2 5" id="KW-0479">Metal-binding</keyword>
<comment type="cofactor">
    <cofactor evidence="1 5">
        <name>Mg(2+)</name>
        <dbReference type="ChEBI" id="CHEBI:18420"/>
    </cofactor>
</comment>
<keyword evidence="3" id="KW-0378">Hydrolase</keyword>
<keyword evidence="4 5" id="KW-0460">Magnesium</keyword>
<feature type="binding site" evidence="5">
    <location>
        <position position="69"/>
    </location>
    <ligand>
        <name>Mg(2+)</name>
        <dbReference type="ChEBI" id="CHEBI:18420"/>
        <label>1</label>
        <note>catalytic</note>
    </ligand>
</feature>